<reference evidence="1 2" key="1">
    <citation type="journal article" date="2022" name="New Phytol.">
        <title>Ecological generalism drives hyperdiversity of secondary metabolite gene clusters in xylarialean endophytes.</title>
        <authorList>
            <person name="Franco M.E.E."/>
            <person name="Wisecaver J.H."/>
            <person name="Arnold A.E."/>
            <person name="Ju Y.M."/>
            <person name="Slot J.C."/>
            <person name="Ahrendt S."/>
            <person name="Moore L.P."/>
            <person name="Eastman K.E."/>
            <person name="Scott K."/>
            <person name="Konkel Z."/>
            <person name="Mondo S.J."/>
            <person name="Kuo A."/>
            <person name="Hayes R.D."/>
            <person name="Haridas S."/>
            <person name="Andreopoulos B."/>
            <person name="Riley R."/>
            <person name="LaButti K."/>
            <person name="Pangilinan J."/>
            <person name="Lipzen A."/>
            <person name="Amirebrahimi M."/>
            <person name="Yan J."/>
            <person name="Adam C."/>
            <person name="Keymanesh K."/>
            <person name="Ng V."/>
            <person name="Louie K."/>
            <person name="Northen T."/>
            <person name="Drula E."/>
            <person name="Henrissat B."/>
            <person name="Hsieh H.M."/>
            <person name="Youens-Clark K."/>
            <person name="Lutzoni F."/>
            <person name="Miadlikowska J."/>
            <person name="Eastwood D.C."/>
            <person name="Hamelin R.C."/>
            <person name="Grigoriev I.V."/>
            <person name="U'Ren J.M."/>
        </authorList>
    </citation>
    <scope>NUCLEOTIDE SEQUENCE [LARGE SCALE GENOMIC DNA]</scope>
    <source>
        <strain evidence="1 2">ER1909</strain>
    </source>
</reference>
<dbReference type="EMBL" id="MU394393">
    <property type="protein sequence ID" value="KAI6081510.1"/>
    <property type="molecule type" value="Genomic_DNA"/>
</dbReference>
<accession>A0ACC0CM87</accession>
<organism evidence="1 2">
    <name type="scientific">Hypoxylon rubiginosum</name>
    <dbReference type="NCBI Taxonomy" id="110542"/>
    <lineage>
        <taxon>Eukaryota</taxon>
        <taxon>Fungi</taxon>
        <taxon>Dikarya</taxon>
        <taxon>Ascomycota</taxon>
        <taxon>Pezizomycotina</taxon>
        <taxon>Sordariomycetes</taxon>
        <taxon>Xylariomycetidae</taxon>
        <taxon>Xylariales</taxon>
        <taxon>Hypoxylaceae</taxon>
        <taxon>Hypoxylon</taxon>
    </lineage>
</organism>
<gene>
    <name evidence="1" type="ORF">F4821DRAFT_249040</name>
</gene>
<proteinExistence type="predicted"/>
<name>A0ACC0CM87_9PEZI</name>
<dbReference type="Proteomes" id="UP001497680">
    <property type="component" value="Unassembled WGS sequence"/>
</dbReference>
<keyword evidence="2" id="KW-1185">Reference proteome</keyword>
<evidence type="ECO:0000313" key="2">
    <source>
        <dbReference type="Proteomes" id="UP001497680"/>
    </source>
</evidence>
<protein>
    <submittedName>
        <fullName evidence="1">Uncharacterized protein</fullName>
    </submittedName>
</protein>
<evidence type="ECO:0000313" key="1">
    <source>
        <dbReference type="EMBL" id="KAI6081510.1"/>
    </source>
</evidence>
<sequence>MASPSGSKPYSLQLAERINDTTHKDQLGRICLGGFFLESAWHSVVETRFLKTPLPVAKKAMLRAAVFWPGVYVATKAALQWAEWKVRQAEKNRLD</sequence>
<feature type="non-terminal residue" evidence="1">
    <location>
        <position position="95"/>
    </location>
</feature>
<comment type="caution">
    <text evidence="1">The sequence shown here is derived from an EMBL/GenBank/DDBJ whole genome shotgun (WGS) entry which is preliminary data.</text>
</comment>